<keyword evidence="5 8" id="KW-0175">Coiled coil</keyword>
<feature type="binding site" evidence="7">
    <location>
        <begin position="496"/>
        <end position="503"/>
    </location>
    <ligand>
        <name>ATP</name>
        <dbReference type="ChEBI" id="CHEBI:30616"/>
    </ligand>
</feature>
<dbReference type="GO" id="GO:0002098">
    <property type="term" value="P:tRNA wobble uridine modification"/>
    <property type="evidence" value="ECO:0007669"/>
    <property type="project" value="InterPro"/>
</dbReference>
<evidence type="ECO:0000256" key="3">
    <source>
        <dbReference type="ARBA" id="ARBA00022741"/>
    </source>
</evidence>
<dbReference type="PROSITE" id="PS50067">
    <property type="entry name" value="KINESIN_MOTOR_2"/>
    <property type="match status" value="1"/>
</dbReference>
<dbReference type="InterPro" id="IPR001752">
    <property type="entry name" value="Kinesin_motor_dom"/>
</dbReference>
<feature type="coiled-coil region" evidence="8">
    <location>
        <begin position="756"/>
        <end position="920"/>
    </location>
</feature>
<evidence type="ECO:0000313" key="11">
    <source>
        <dbReference type="EMBL" id="THG21767.1"/>
    </source>
</evidence>
<protein>
    <recommendedName>
        <fullName evidence="10">Kinesin motor domain-containing protein</fullName>
    </recommendedName>
</protein>
<dbReference type="Gene3D" id="3.40.50.300">
    <property type="entry name" value="P-loop containing nucleotide triphosphate hydrolases"/>
    <property type="match status" value="1"/>
</dbReference>
<dbReference type="Gene3D" id="2.60.120.430">
    <property type="entry name" value="Galactose-binding lectin"/>
    <property type="match status" value="1"/>
</dbReference>
<feature type="compositionally biased region" description="Basic and acidic residues" evidence="9">
    <location>
        <begin position="27"/>
        <end position="40"/>
    </location>
</feature>
<dbReference type="GO" id="GO:0003777">
    <property type="term" value="F:microtubule motor activity"/>
    <property type="evidence" value="ECO:0007669"/>
    <property type="project" value="InterPro"/>
</dbReference>
<dbReference type="CDD" id="cd19494">
    <property type="entry name" value="Elp4"/>
    <property type="match status" value="1"/>
</dbReference>
<evidence type="ECO:0000256" key="6">
    <source>
        <dbReference type="ARBA" id="ARBA00023175"/>
    </source>
</evidence>
<dbReference type="UniPathway" id="UPA00988"/>
<dbReference type="GO" id="GO:0033588">
    <property type="term" value="C:elongator holoenzyme complex"/>
    <property type="evidence" value="ECO:0007669"/>
    <property type="project" value="InterPro"/>
</dbReference>
<dbReference type="FunFam" id="3.40.50.300:FF:001766">
    <property type="entry name" value="Elongator complex protein 4"/>
    <property type="match status" value="1"/>
</dbReference>
<dbReference type="STRING" id="542762.A0A4V3WQV3"/>
<dbReference type="GO" id="GO:0008017">
    <property type="term" value="F:microtubule binding"/>
    <property type="evidence" value="ECO:0007669"/>
    <property type="project" value="InterPro"/>
</dbReference>
<dbReference type="InterPro" id="IPR027417">
    <property type="entry name" value="P-loop_NTPase"/>
</dbReference>
<dbReference type="PANTHER" id="PTHR47972">
    <property type="entry name" value="KINESIN-LIKE PROTEIN KLP-3"/>
    <property type="match status" value="1"/>
</dbReference>
<keyword evidence="4 7" id="KW-0067">ATP-binding</keyword>
<dbReference type="InterPro" id="IPR036961">
    <property type="entry name" value="Kinesin_motor_dom_sf"/>
</dbReference>
<feature type="compositionally biased region" description="Polar residues" evidence="9">
    <location>
        <begin position="1029"/>
        <end position="1042"/>
    </location>
</feature>
<dbReference type="InterPro" id="IPR021720">
    <property type="entry name" value="Malectin_dom"/>
</dbReference>
<dbReference type="GO" id="GO:0005874">
    <property type="term" value="C:microtubule"/>
    <property type="evidence" value="ECO:0007669"/>
    <property type="project" value="UniProtKB-KW"/>
</dbReference>
<feature type="coiled-coil region" evidence="8">
    <location>
        <begin position="331"/>
        <end position="410"/>
    </location>
</feature>
<feature type="domain" description="Kinesin motor" evidence="10">
    <location>
        <begin position="413"/>
        <end position="735"/>
    </location>
</feature>
<organism evidence="11 12">
    <name type="scientific">Camellia sinensis var. sinensis</name>
    <name type="common">China tea</name>
    <dbReference type="NCBI Taxonomy" id="542762"/>
    <lineage>
        <taxon>Eukaryota</taxon>
        <taxon>Viridiplantae</taxon>
        <taxon>Streptophyta</taxon>
        <taxon>Embryophyta</taxon>
        <taxon>Tracheophyta</taxon>
        <taxon>Spermatophyta</taxon>
        <taxon>Magnoliopsida</taxon>
        <taxon>eudicotyledons</taxon>
        <taxon>Gunneridae</taxon>
        <taxon>Pentapetalae</taxon>
        <taxon>asterids</taxon>
        <taxon>Ericales</taxon>
        <taxon>Theaceae</taxon>
        <taxon>Camellia</taxon>
    </lineage>
</organism>
<dbReference type="SMART" id="SM00129">
    <property type="entry name" value="KISc"/>
    <property type="match status" value="1"/>
</dbReference>
<dbReference type="Gene3D" id="3.40.850.10">
    <property type="entry name" value="Kinesin motor domain"/>
    <property type="match status" value="1"/>
</dbReference>
<feature type="compositionally biased region" description="Polar residues" evidence="9">
    <location>
        <begin position="999"/>
        <end position="1008"/>
    </location>
</feature>
<sequence>MEDIQINILGQDPETFTSEPYVSRVSDWDKPLNHGNKDLPRDEDDESSVDCMVCDSSSRLILNGFTRPNCKDWFIESEEVLMFVNAGGDAAIEADSTIRFMADTCFQGGDIFQTDEHITGGGDYAFIYRSARLGNFCYRFDNFPPGEYYVDLHFVEIINTYGPKGMRILSDFDIFSIVGANKPLQLVDSRVSVKDDGLIVIRFEGVNGSPLVSGICIRRASKSSALQVKHEYLVCSNCAAEIDVPSAQKKVMQMKSTAKYEKKIQELSTQCQRKTDECYQAWMSLTAANEQLEKVRMELDNKLFQTYSLDETVEKQAEKLRNISSRYEHDKKFWVAAVNNLEEKIKVMKEEHSQLSHEAHECSDSIPEMNKMVFAVQSLVAQCEDLKVKYSEEQRKRRKLYNEVQEAKGMFRNIRVFCRCRPLSKAEVTAGHETVVDFDAAKDGELGILSGGSTKKTFKFDRVYTPKDDQVDVFADASPMVMSVLDGYNVCIFAYGQTGTGKTFTMEGTEQNRGVNYRTLEELFKIADERRETFTYNISVSVLEVYNEQIRDLLAASPTSKKLEIKQASEGFHHVPGIVEAKVENTSQIWSVLQAGSSARAVGSNNVNEHSSRSHCMLCIMVRAKNLMNGECTNSKLWLVDLAGSERLAKTDAQGDRLKEAQNINRSLSALGDVISALATKSSHIPYRNSKLTHLLQHSLGGDSKTLMFVQISPSEQDLNETLSSLNFATRVRGVELGPAKRQIDTSELQKMKMMLDKARQESRFKDESLRKLEDSLQNLESKARGKDQCYKNQQEKIKDLEGQIALLNQSEKQVLHLSERLKGKDEICTYLLHLLKVKELENKLKELEQSESTTYQQVKDLENRLKEQVRQSESYSVTLQHKVKELEMKLKEKHEQNSETLLRQKIKELEDKLREQEQKFGFKLSLDSTDALGATPLEGKCYVRYETMNDIEHHHILRSSNSINCREKESQGSTLLKGNKSLHDRRRKSSRNGETENKISLSTSLNDNKGRKSDPPKPFARITRTVKPVSTSQSQRPFTHSRTSRDEVQGIKERDTKKRIWSRKISLEERIRTPEPVELKASSLQQISAPHHHQGVVENIVAAMAATKTRSSSFSRNISVAPTSQVPGLKYGPNGTIFVSSGIPDLDRGGFSLGSLVMVMEDTEAPHHMLLLRNFMSQGLVHNQPLLYASPSREPRAFLGTLPNPILSKDDKSREHDIEQEKGLRIAWQYRKYFGEHQQNFEGQKDGKPEYCNDFDLRKPLERHFLSGQHIDCISLQGSQNLATFRDCCSAFLAQLPRFDGNITSAGRITIQSFCAPQCEYSNMEWEMLSFIRSLKSMVRSSNAVALITFPPSLVSPSIAKRWQHLADTLLSVRAIPDEDKELANLLTGYQDMVGLLNVHKVARLNTQVPVILEATTFSMKLKKRRSLVLECLNQAPIDGSSGSSYGTSGSCSGSSKTGRLDF</sequence>
<keyword evidence="2" id="KW-0493">Microtubule</keyword>
<feature type="compositionally biased region" description="Basic and acidic residues" evidence="9">
    <location>
        <begin position="1044"/>
        <end position="1054"/>
    </location>
</feature>
<dbReference type="Proteomes" id="UP000306102">
    <property type="component" value="Unassembled WGS sequence"/>
</dbReference>
<feature type="region of interest" description="Disordered" evidence="9">
    <location>
        <begin position="1442"/>
        <end position="1464"/>
    </location>
</feature>
<evidence type="ECO:0000256" key="4">
    <source>
        <dbReference type="ARBA" id="ARBA00022840"/>
    </source>
</evidence>
<dbReference type="InterPro" id="IPR008728">
    <property type="entry name" value="Elongator_complex_protein_4"/>
</dbReference>
<proteinExistence type="inferred from homology"/>
<dbReference type="PRINTS" id="PR00380">
    <property type="entry name" value="KINESINHEAVY"/>
</dbReference>
<evidence type="ECO:0000256" key="7">
    <source>
        <dbReference type="PROSITE-ProRule" id="PRU00283"/>
    </source>
</evidence>
<dbReference type="InterPro" id="IPR019821">
    <property type="entry name" value="Kinesin_motor_CS"/>
</dbReference>
<name>A0A4V3WQV3_CAMSN</name>
<dbReference type="EMBL" id="SDRB02001216">
    <property type="protein sequence ID" value="THG21767.1"/>
    <property type="molecule type" value="Genomic_DNA"/>
</dbReference>
<dbReference type="Pfam" id="PF00225">
    <property type="entry name" value="Kinesin"/>
    <property type="match status" value="1"/>
</dbReference>
<feature type="region of interest" description="Disordered" evidence="9">
    <location>
        <begin position="27"/>
        <end position="46"/>
    </location>
</feature>
<keyword evidence="12" id="KW-1185">Reference proteome</keyword>
<feature type="region of interest" description="Disordered" evidence="9">
    <location>
        <begin position="966"/>
        <end position="1054"/>
    </location>
</feature>
<evidence type="ECO:0000256" key="8">
    <source>
        <dbReference type="SAM" id="Coils"/>
    </source>
</evidence>
<dbReference type="SUPFAM" id="SSF52540">
    <property type="entry name" value="P-loop containing nucleoside triphosphate hydrolases"/>
    <property type="match status" value="1"/>
</dbReference>
<dbReference type="FunFam" id="3.40.850.10:FF:000057">
    <property type="entry name" value="kinesin-like protein KIN-14R"/>
    <property type="match status" value="1"/>
</dbReference>
<gene>
    <name evidence="11" type="ORF">TEA_019991</name>
</gene>
<dbReference type="InterPro" id="IPR027640">
    <property type="entry name" value="Kinesin-like_fam"/>
</dbReference>
<evidence type="ECO:0000256" key="1">
    <source>
        <dbReference type="ARBA" id="ARBA00010899"/>
    </source>
</evidence>
<comment type="caution">
    <text evidence="11">The sequence shown here is derived from an EMBL/GenBank/DDBJ whole genome shotgun (WGS) entry which is preliminary data.</text>
</comment>
<reference evidence="11 12" key="1">
    <citation type="journal article" date="2018" name="Proc. Natl. Acad. Sci. U.S.A.">
        <title>Draft genome sequence of Camellia sinensis var. sinensis provides insights into the evolution of the tea genome and tea quality.</title>
        <authorList>
            <person name="Wei C."/>
            <person name="Yang H."/>
            <person name="Wang S."/>
            <person name="Zhao J."/>
            <person name="Liu C."/>
            <person name="Gao L."/>
            <person name="Xia E."/>
            <person name="Lu Y."/>
            <person name="Tai Y."/>
            <person name="She G."/>
            <person name="Sun J."/>
            <person name="Cao H."/>
            <person name="Tong W."/>
            <person name="Gao Q."/>
            <person name="Li Y."/>
            <person name="Deng W."/>
            <person name="Jiang X."/>
            <person name="Wang W."/>
            <person name="Chen Q."/>
            <person name="Zhang S."/>
            <person name="Li H."/>
            <person name="Wu J."/>
            <person name="Wang P."/>
            <person name="Li P."/>
            <person name="Shi C."/>
            <person name="Zheng F."/>
            <person name="Jian J."/>
            <person name="Huang B."/>
            <person name="Shan D."/>
            <person name="Shi M."/>
            <person name="Fang C."/>
            <person name="Yue Y."/>
            <person name="Li F."/>
            <person name="Li D."/>
            <person name="Wei S."/>
            <person name="Han B."/>
            <person name="Jiang C."/>
            <person name="Yin Y."/>
            <person name="Xia T."/>
            <person name="Zhang Z."/>
            <person name="Bennetzen J.L."/>
            <person name="Zhao S."/>
            <person name="Wan X."/>
        </authorList>
    </citation>
    <scope>NUCLEOTIDE SEQUENCE [LARGE SCALE GENOMIC DNA]</scope>
    <source>
        <strain evidence="12">cv. Shuchazao</strain>
        <tissue evidence="11">Leaf</tissue>
    </source>
</reference>
<evidence type="ECO:0000259" key="10">
    <source>
        <dbReference type="PROSITE" id="PS50067"/>
    </source>
</evidence>
<keyword evidence="6 7" id="KW-0505">Motor protein</keyword>
<dbReference type="Pfam" id="PF05625">
    <property type="entry name" value="PAXNEB"/>
    <property type="match status" value="1"/>
</dbReference>
<evidence type="ECO:0000256" key="2">
    <source>
        <dbReference type="ARBA" id="ARBA00022701"/>
    </source>
</evidence>
<evidence type="ECO:0000313" key="12">
    <source>
        <dbReference type="Proteomes" id="UP000306102"/>
    </source>
</evidence>
<feature type="compositionally biased region" description="Low complexity" evidence="9">
    <location>
        <begin position="1442"/>
        <end position="1457"/>
    </location>
</feature>
<evidence type="ECO:0000256" key="9">
    <source>
        <dbReference type="SAM" id="MobiDB-lite"/>
    </source>
</evidence>
<accession>A0A4V3WQV3</accession>
<evidence type="ECO:0000256" key="5">
    <source>
        <dbReference type="ARBA" id="ARBA00023054"/>
    </source>
</evidence>
<dbReference type="PROSITE" id="PS00411">
    <property type="entry name" value="KINESIN_MOTOR_1"/>
    <property type="match status" value="1"/>
</dbReference>
<dbReference type="PANTHER" id="PTHR47972:SF18">
    <property type="entry name" value="KINESIN-LIKE PROTEIN KIN-14R"/>
    <property type="match status" value="1"/>
</dbReference>
<dbReference type="CDD" id="cd01366">
    <property type="entry name" value="KISc_C_terminal"/>
    <property type="match status" value="1"/>
</dbReference>
<dbReference type="GO" id="GO:0005524">
    <property type="term" value="F:ATP binding"/>
    <property type="evidence" value="ECO:0007669"/>
    <property type="project" value="UniProtKB-UniRule"/>
</dbReference>
<comment type="similarity">
    <text evidence="1">Belongs to the TRAFAC class myosin-kinesin ATPase superfamily. Kinesin family. KIN-14 subfamily.</text>
</comment>
<dbReference type="GO" id="GO:0007018">
    <property type="term" value="P:microtubule-based movement"/>
    <property type="evidence" value="ECO:0007669"/>
    <property type="project" value="InterPro"/>
</dbReference>
<keyword evidence="3 7" id="KW-0547">Nucleotide-binding</keyword>
<dbReference type="Pfam" id="PF11721">
    <property type="entry name" value="Malectin"/>
    <property type="match status" value="1"/>
</dbReference>